<evidence type="ECO:0000256" key="1">
    <source>
        <dbReference type="ARBA" id="ARBA00004651"/>
    </source>
</evidence>
<keyword evidence="11 12" id="KW-0472">Membrane</keyword>
<keyword evidence="10" id="KW-0408">Iron</keyword>
<evidence type="ECO:0000256" key="4">
    <source>
        <dbReference type="ARBA" id="ARBA00022475"/>
    </source>
</evidence>
<evidence type="ECO:0000256" key="3">
    <source>
        <dbReference type="ARBA" id="ARBA00022448"/>
    </source>
</evidence>
<evidence type="ECO:0000313" key="14">
    <source>
        <dbReference type="EMBL" id="KKN34437.1"/>
    </source>
</evidence>
<evidence type="ECO:0000259" key="13">
    <source>
        <dbReference type="Pfam" id="PF01292"/>
    </source>
</evidence>
<evidence type="ECO:0000256" key="10">
    <source>
        <dbReference type="ARBA" id="ARBA00023004"/>
    </source>
</evidence>
<dbReference type="AlphaFoldDB" id="A0A0F9QBN4"/>
<comment type="subcellular location">
    <subcellularLocation>
        <location evidence="1">Cell membrane</location>
        <topology evidence="1">Multi-pass membrane protein</topology>
    </subcellularLocation>
</comment>
<keyword evidence="6 12" id="KW-0812">Transmembrane</keyword>
<dbReference type="SUPFAM" id="SSF81342">
    <property type="entry name" value="Transmembrane di-heme cytochromes"/>
    <property type="match status" value="1"/>
</dbReference>
<keyword evidence="5" id="KW-0349">Heme</keyword>
<accession>A0A0F9QBN4</accession>
<dbReference type="EMBL" id="LAZR01002104">
    <property type="protein sequence ID" value="KKN34437.1"/>
    <property type="molecule type" value="Genomic_DNA"/>
</dbReference>
<dbReference type="GO" id="GO:0005886">
    <property type="term" value="C:plasma membrane"/>
    <property type="evidence" value="ECO:0007669"/>
    <property type="project" value="UniProtKB-SubCell"/>
</dbReference>
<dbReference type="InterPro" id="IPR016174">
    <property type="entry name" value="Di-haem_cyt_TM"/>
</dbReference>
<keyword evidence="8" id="KW-0249">Electron transport</keyword>
<evidence type="ECO:0000256" key="5">
    <source>
        <dbReference type="ARBA" id="ARBA00022617"/>
    </source>
</evidence>
<sequence length="245" mass="27590">MTQQTQLSTYPVWDRTVRIFHWLNVICVLSLIAIGVAILNSKALGVTNDGKILLKTVHVYFGYVFAINLTWRIIWGFIGNRYSRWKSIIPFNAEHRAQWAAMRHGAKNGKPVGFLGHTPIARLMVGFLFLIMSIQAITGLVLAGTDVYMPPFGNTIKESIAIGATASEFIKPYSKDGVDEIAYKEMRDMRKPFAVTHYYVFYVLLAAIFLHLLGVIVSELRERNGLVSAMFSGKKVFAEKPIDTE</sequence>
<feature type="transmembrane region" description="Helical" evidence="12">
    <location>
        <begin position="59"/>
        <end position="78"/>
    </location>
</feature>
<dbReference type="GO" id="GO:0009055">
    <property type="term" value="F:electron transfer activity"/>
    <property type="evidence" value="ECO:0007669"/>
    <property type="project" value="InterPro"/>
</dbReference>
<evidence type="ECO:0000256" key="7">
    <source>
        <dbReference type="ARBA" id="ARBA00022723"/>
    </source>
</evidence>
<dbReference type="PRINTS" id="PR00161">
    <property type="entry name" value="NIHGNASECYTB"/>
</dbReference>
<dbReference type="GO" id="GO:0020037">
    <property type="term" value="F:heme binding"/>
    <property type="evidence" value="ECO:0007669"/>
    <property type="project" value="TreeGrafter"/>
</dbReference>
<dbReference type="PANTHER" id="PTHR30485:SF2">
    <property type="entry name" value="BLL0597 PROTEIN"/>
    <property type="match status" value="1"/>
</dbReference>
<feature type="domain" description="Cytochrome b561 bacterial/Ni-hydrogenase" evidence="13">
    <location>
        <begin position="12"/>
        <end position="233"/>
    </location>
</feature>
<feature type="transmembrane region" description="Helical" evidence="12">
    <location>
        <begin position="120"/>
        <end position="143"/>
    </location>
</feature>
<dbReference type="InterPro" id="IPR011577">
    <property type="entry name" value="Cyt_b561_bac/Ni-Hgenase"/>
</dbReference>
<evidence type="ECO:0000256" key="11">
    <source>
        <dbReference type="ARBA" id="ARBA00023136"/>
    </source>
</evidence>
<evidence type="ECO:0000256" key="6">
    <source>
        <dbReference type="ARBA" id="ARBA00022692"/>
    </source>
</evidence>
<evidence type="ECO:0000256" key="9">
    <source>
        <dbReference type="ARBA" id="ARBA00022989"/>
    </source>
</evidence>
<keyword evidence="3" id="KW-0813">Transport</keyword>
<feature type="transmembrane region" description="Helical" evidence="12">
    <location>
        <begin position="199"/>
        <end position="220"/>
    </location>
</feature>
<dbReference type="GO" id="GO:0005506">
    <property type="term" value="F:iron ion binding"/>
    <property type="evidence" value="ECO:0007669"/>
    <property type="project" value="InterPro"/>
</dbReference>
<keyword evidence="9 12" id="KW-1133">Transmembrane helix</keyword>
<evidence type="ECO:0000256" key="12">
    <source>
        <dbReference type="SAM" id="Phobius"/>
    </source>
</evidence>
<evidence type="ECO:0000256" key="8">
    <source>
        <dbReference type="ARBA" id="ARBA00022982"/>
    </source>
</evidence>
<dbReference type="InterPro" id="IPR051542">
    <property type="entry name" value="Hydrogenase_cytochrome"/>
</dbReference>
<comment type="caution">
    <text evidence="14">The sequence shown here is derived from an EMBL/GenBank/DDBJ whole genome shotgun (WGS) entry which is preliminary data.</text>
</comment>
<dbReference type="Gene3D" id="1.20.950.20">
    <property type="entry name" value="Transmembrane di-heme cytochromes, Chain C"/>
    <property type="match status" value="1"/>
</dbReference>
<organism evidence="14">
    <name type="scientific">marine sediment metagenome</name>
    <dbReference type="NCBI Taxonomy" id="412755"/>
    <lineage>
        <taxon>unclassified sequences</taxon>
        <taxon>metagenomes</taxon>
        <taxon>ecological metagenomes</taxon>
    </lineage>
</organism>
<dbReference type="PANTHER" id="PTHR30485">
    <property type="entry name" value="NI/FE-HYDROGENASE 1 B-TYPE CYTOCHROME SUBUNIT"/>
    <property type="match status" value="1"/>
</dbReference>
<keyword evidence="7" id="KW-0479">Metal-binding</keyword>
<protein>
    <recommendedName>
        <fullName evidence="13">Cytochrome b561 bacterial/Ni-hydrogenase domain-containing protein</fullName>
    </recommendedName>
</protein>
<keyword evidence="4" id="KW-1003">Cell membrane</keyword>
<feature type="transmembrane region" description="Helical" evidence="12">
    <location>
        <begin position="20"/>
        <end position="39"/>
    </location>
</feature>
<evidence type="ECO:0000256" key="2">
    <source>
        <dbReference type="ARBA" id="ARBA00008622"/>
    </source>
</evidence>
<dbReference type="GO" id="GO:0022904">
    <property type="term" value="P:respiratory electron transport chain"/>
    <property type="evidence" value="ECO:0007669"/>
    <property type="project" value="InterPro"/>
</dbReference>
<gene>
    <name evidence="14" type="ORF">LCGC14_0793660</name>
</gene>
<dbReference type="Pfam" id="PF01292">
    <property type="entry name" value="Ni_hydr_CYTB"/>
    <property type="match status" value="1"/>
</dbReference>
<reference evidence="14" key="1">
    <citation type="journal article" date="2015" name="Nature">
        <title>Complex archaea that bridge the gap between prokaryotes and eukaryotes.</title>
        <authorList>
            <person name="Spang A."/>
            <person name="Saw J.H."/>
            <person name="Jorgensen S.L."/>
            <person name="Zaremba-Niedzwiedzka K."/>
            <person name="Martijn J."/>
            <person name="Lind A.E."/>
            <person name="van Eijk R."/>
            <person name="Schleper C."/>
            <person name="Guy L."/>
            <person name="Ettema T.J."/>
        </authorList>
    </citation>
    <scope>NUCLEOTIDE SEQUENCE</scope>
</reference>
<proteinExistence type="inferred from homology"/>
<comment type="similarity">
    <text evidence="2">Belongs to the HupC/HyaC/HydC family.</text>
</comment>
<dbReference type="InterPro" id="IPR000516">
    <property type="entry name" value="Ni-dep_Hydgase_cyt-B"/>
</dbReference>
<name>A0A0F9QBN4_9ZZZZ</name>